<evidence type="ECO:0000313" key="1">
    <source>
        <dbReference type="EMBL" id="JAD88247.1"/>
    </source>
</evidence>
<reference evidence="1" key="2">
    <citation type="journal article" date="2015" name="Data Brief">
        <title>Shoot transcriptome of the giant reed, Arundo donax.</title>
        <authorList>
            <person name="Barrero R.A."/>
            <person name="Guerrero F.D."/>
            <person name="Moolhuijzen P."/>
            <person name="Goolsby J.A."/>
            <person name="Tidwell J."/>
            <person name="Bellgard S.E."/>
            <person name="Bellgard M.I."/>
        </authorList>
    </citation>
    <scope>NUCLEOTIDE SEQUENCE</scope>
    <source>
        <tissue evidence="1">Shoot tissue taken approximately 20 cm above the soil surface</tissue>
    </source>
</reference>
<proteinExistence type="predicted"/>
<dbReference type="EMBL" id="GBRH01209648">
    <property type="protein sequence ID" value="JAD88247.1"/>
    <property type="molecule type" value="Transcribed_RNA"/>
</dbReference>
<sequence length="40" mass="4738">MGWMQNLLGSYQLLLVQLYFPFSLGSYTYPHPIHKRAHTK</sequence>
<reference evidence="1" key="1">
    <citation type="submission" date="2014-09" db="EMBL/GenBank/DDBJ databases">
        <authorList>
            <person name="Magalhaes I.L.F."/>
            <person name="Oliveira U."/>
            <person name="Santos F.R."/>
            <person name="Vidigal T.H.D.A."/>
            <person name="Brescovit A.D."/>
            <person name="Santos A.J."/>
        </authorList>
    </citation>
    <scope>NUCLEOTIDE SEQUENCE</scope>
    <source>
        <tissue evidence="1">Shoot tissue taken approximately 20 cm above the soil surface</tissue>
    </source>
</reference>
<protein>
    <submittedName>
        <fullName evidence="1">Uncharacterized protein</fullName>
    </submittedName>
</protein>
<organism evidence="1">
    <name type="scientific">Arundo donax</name>
    <name type="common">Giant reed</name>
    <name type="synonym">Donax arundinaceus</name>
    <dbReference type="NCBI Taxonomy" id="35708"/>
    <lineage>
        <taxon>Eukaryota</taxon>
        <taxon>Viridiplantae</taxon>
        <taxon>Streptophyta</taxon>
        <taxon>Embryophyta</taxon>
        <taxon>Tracheophyta</taxon>
        <taxon>Spermatophyta</taxon>
        <taxon>Magnoliopsida</taxon>
        <taxon>Liliopsida</taxon>
        <taxon>Poales</taxon>
        <taxon>Poaceae</taxon>
        <taxon>PACMAD clade</taxon>
        <taxon>Arundinoideae</taxon>
        <taxon>Arundineae</taxon>
        <taxon>Arundo</taxon>
    </lineage>
</organism>
<accession>A0A0A9DWU9</accession>
<dbReference type="AlphaFoldDB" id="A0A0A9DWU9"/>
<name>A0A0A9DWU9_ARUDO</name>